<gene>
    <name evidence="1" type="ORF">A5U30_004225</name>
</gene>
<dbReference type="EMBL" id="AATLZG010000033">
    <property type="protein sequence ID" value="EFM8156516.1"/>
    <property type="molecule type" value="Genomic_DNA"/>
</dbReference>
<accession>A0A828NZC2</accession>
<keyword evidence="1" id="KW-0238">DNA-binding</keyword>
<sequence length="178" mass="20728">MGIPGKAPAHVKAWTQQEDELLITMYPDHTVRQIMERLQRSQSSVKNRMLTLRERGLIGTKKKPLTKEMIAFLIRNRHVKSARELADVAGCCISCVKVNLRKRGYNLRKTGENHHRTRHSDRLVELVAELRDNQNMTFRMIAEHLSRAMQMHLTTEMVYHFCHRRTAADAMLCELLPD</sequence>
<comment type="caution">
    <text evidence="1">The sequence shown here is derived from an EMBL/GenBank/DDBJ whole genome shotgun (WGS) entry which is preliminary data.</text>
</comment>
<dbReference type="AlphaFoldDB" id="A0A828NZC2"/>
<dbReference type="GO" id="GO:0003677">
    <property type="term" value="F:DNA binding"/>
    <property type="evidence" value="ECO:0007669"/>
    <property type="project" value="UniProtKB-KW"/>
</dbReference>
<evidence type="ECO:0000313" key="1">
    <source>
        <dbReference type="EMBL" id="EFM8156516.1"/>
    </source>
</evidence>
<organism evidence="1 2">
    <name type="scientific">Escherichia coli</name>
    <dbReference type="NCBI Taxonomy" id="562"/>
    <lineage>
        <taxon>Bacteria</taxon>
        <taxon>Pseudomonadati</taxon>
        <taxon>Pseudomonadota</taxon>
        <taxon>Gammaproteobacteria</taxon>
        <taxon>Enterobacterales</taxon>
        <taxon>Enterobacteriaceae</taxon>
        <taxon>Escherichia</taxon>
    </lineage>
</organism>
<evidence type="ECO:0000313" key="2">
    <source>
        <dbReference type="Proteomes" id="UP000555763"/>
    </source>
</evidence>
<reference evidence="1 2" key="1">
    <citation type="submission" date="2020-02" db="EMBL/GenBank/DDBJ databases">
        <authorList>
            <consortium name="PulseNet: The National Subtyping Network for Foodborne Disease Surveillance"/>
            <person name="Tarr C.L."/>
            <person name="Trees E."/>
            <person name="Katz L.S."/>
            <person name="Carleton-Romer H.A."/>
            <person name="Stroika S."/>
            <person name="Kucerova Z."/>
            <person name="Roache K.F."/>
            <person name="Sabol A.L."/>
            <person name="Besser J."/>
            <person name="Gerner-Smidt P."/>
        </authorList>
    </citation>
    <scope>NUCLEOTIDE SEQUENCE [LARGE SCALE GENOMIC DNA]</scope>
    <source>
        <strain evidence="1 2">PNUSAE002719</strain>
    </source>
</reference>
<protein>
    <submittedName>
        <fullName evidence="1">DNA-binding protein</fullName>
    </submittedName>
</protein>
<name>A0A828NZC2_ECOLX</name>
<dbReference type="Proteomes" id="UP000555763">
    <property type="component" value="Unassembled WGS sequence"/>
</dbReference>
<proteinExistence type="predicted"/>